<organism evidence="2 3">
    <name type="scientific">Nannochloropsis salina CCMP1776</name>
    <dbReference type="NCBI Taxonomy" id="1027361"/>
    <lineage>
        <taxon>Eukaryota</taxon>
        <taxon>Sar</taxon>
        <taxon>Stramenopiles</taxon>
        <taxon>Ochrophyta</taxon>
        <taxon>Eustigmatophyceae</taxon>
        <taxon>Eustigmatales</taxon>
        <taxon>Monodopsidaceae</taxon>
        <taxon>Microchloropsis</taxon>
        <taxon>Microchloropsis salina</taxon>
    </lineage>
</organism>
<proteinExistence type="predicted"/>
<feature type="compositionally biased region" description="Polar residues" evidence="1">
    <location>
        <begin position="231"/>
        <end position="244"/>
    </location>
</feature>
<feature type="compositionally biased region" description="Polar residues" evidence="1">
    <location>
        <begin position="42"/>
        <end position="56"/>
    </location>
</feature>
<feature type="region of interest" description="Disordered" evidence="1">
    <location>
        <begin position="19"/>
        <end position="62"/>
    </location>
</feature>
<gene>
    <name evidence="2" type="ORF">NSK_006268</name>
</gene>
<feature type="region of interest" description="Disordered" evidence="1">
    <location>
        <begin position="231"/>
        <end position="251"/>
    </location>
</feature>
<sequence>MEEHCRLLAALERLAPAAVPQPPSSVSFELSAPPVEEGDAKSVSQKGALNPGSHSSHQSKHAWTGREWAILAASVGKERSVMEIKLHAHQYFLKLHASLGSDPPVLLPPTEAETVVAGGHINHHESLEEVDKAKVREGNSEKRDQEAILPLESQNEPQGEESHELMLRQGEQKECEHEGTQGNEDAKRQQEVQGAQQYINLVKICAESGIGALNDGKKTVNGENTAENTYLNQENFIANPTTDGEGTPYPQ</sequence>
<feature type="region of interest" description="Disordered" evidence="1">
    <location>
        <begin position="122"/>
        <end position="191"/>
    </location>
</feature>
<accession>A0A4D9CT92</accession>
<feature type="compositionally biased region" description="Basic and acidic residues" evidence="1">
    <location>
        <begin position="160"/>
        <end position="190"/>
    </location>
</feature>
<dbReference type="EMBL" id="SDOX01000110">
    <property type="protein sequence ID" value="TFJ82442.1"/>
    <property type="molecule type" value="Genomic_DNA"/>
</dbReference>
<comment type="caution">
    <text evidence="2">The sequence shown here is derived from an EMBL/GenBank/DDBJ whole genome shotgun (WGS) entry which is preliminary data.</text>
</comment>
<name>A0A4D9CT92_9STRA</name>
<evidence type="ECO:0000313" key="3">
    <source>
        <dbReference type="Proteomes" id="UP000355283"/>
    </source>
</evidence>
<reference evidence="2 3" key="1">
    <citation type="submission" date="2019-01" db="EMBL/GenBank/DDBJ databases">
        <title>Nuclear Genome Assembly of the Microalgal Biofuel strain Nannochloropsis salina CCMP1776.</title>
        <authorList>
            <person name="Hovde B."/>
        </authorList>
    </citation>
    <scope>NUCLEOTIDE SEQUENCE [LARGE SCALE GENOMIC DNA]</scope>
    <source>
        <strain evidence="2 3">CCMP1776</strain>
    </source>
</reference>
<feature type="compositionally biased region" description="Basic and acidic residues" evidence="1">
    <location>
        <begin position="122"/>
        <end position="146"/>
    </location>
</feature>
<dbReference type="AlphaFoldDB" id="A0A4D9CT92"/>
<evidence type="ECO:0000256" key="1">
    <source>
        <dbReference type="SAM" id="MobiDB-lite"/>
    </source>
</evidence>
<evidence type="ECO:0000313" key="2">
    <source>
        <dbReference type="EMBL" id="TFJ82442.1"/>
    </source>
</evidence>
<protein>
    <submittedName>
        <fullName evidence="2">Uncharacterized protein</fullName>
    </submittedName>
</protein>
<keyword evidence="3" id="KW-1185">Reference proteome</keyword>
<dbReference type="Proteomes" id="UP000355283">
    <property type="component" value="Unassembled WGS sequence"/>
</dbReference>